<dbReference type="GO" id="GO:0005737">
    <property type="term" value="C:cytoplasm"/>
    <property type="evidence" value="ECO:0007669"/>
    <property type="project" value="UniProtKB-ARBA"/>
</dbReference>
<dbReference type="InterPro" id="IPR016049">
    <property type="entry name" value="RNA_pol_Rpc34-like"/>
</dbReference>
<dbReference type="GO" id="GO:0005654">
    <property type="term" value="C:nucleoplasm"/>
    <property type="evidence" value="ECO:0007669"/>
    <property type="project" value="UniProtKB-ARBA"/>
</dbReference>
<dbReference type="GO" id="GO:0005666">
    <property type="term" value="C:RNA polymerase III complex"/>
    <property type="evidence" value="ECO:0007669"/>
    <property type="project" value="UniProtKB-UniRule"/>
</dbReference>
<dbReference type="SUPFAM" id="SSF46785">
    <property type="entry name" value="Winged helix' DNA-binding domain"/>
    <property type="match status" value="1"/>
</dbReference>
<evidence type="ECO:0000256" key="3">
    <source>
        <dbReference type="ARBA" id="ARBA00022478"/>
    </source>
</evidence>
<comment type="similarity">
    <text evidence="2 6">Belongs to the eukaryotic RPC34/RPC39 RNA polymerase subunit family.</text>
</comment>
<reference evidence="8 9" key="1">
    <citation type="journal article" date="2017" name="Genome Announc.">
        <title>Genome sequence of the saprophytic ascomycete Epicoccum nigrum ICMP 19927 strain isolated from New Zealand.</title>
        <authorList>
            <person name="Fokin M."/>
            <person name="Fleetwood D."/>
            <person name="Weir B.S."/>
            <person name="Villas-Boas S.G."/>
        </authorList>
    </citation>
    <scope>NUCLEOTIDE SEQUENCE [LARGE SCALE GENOMIC DNA]</scope>
    <source>
        <strain evidence="8 9">ICMP 19927</strain>
    </source>
</reference>
<protein>
    <recommendedName>
        <fullName evidence="6">DNA-directed RNA polymerase III subunit RPC6</fullName>
        <shortName evidence="6">RNA polymerase III subunit C6</shortName>
    </recommendedName>
</protein>
<dbReference type="GO" id="GO:0006383">
    <property type="term" value="P:transcription by RNA polymerase III"/>
    <property type="evidence" value="ECO:0007669"/>
    <property type="project" value="UniProtKB-UniRule"/>
</dbReference>
<evidence type="ECO:0000256" key="1">
    <source>
        <dbReference type="ARBA" id="ARBA00004123"/>
    </source>
</evidence>
<organism evidence="8 9">
    <name type="scientific">Epicoccum nigrum</name>
    <name type="common">Soil fungus</name>
    <name type="synonym">Epicoccum purpurascens</name>
    <dbReference type="NCBI Taxonomy" id="105696"/>
    <lineage>
        <taxon>Eukaryota</taxon>
        <taxon>Fungi</taxon>
        <taxon>Dikarya</taxon>
        <taxon>Ascomycota</taxon>
        <taxon>Pezizomycotina</taxon>
        <taxon>Dothideomycetes</taxon>
        <taxon>Pleosporomycetidae</taxon>
        <taxon>Pleosporales</taxon>
        <taxon>Pleosporineae</taxon>
        <taxon>Didymellaceae</taxon>
        <taxon>Epicoccum</taxon>
    </lineage>
</organism>
<sequence length="370" mass="41643">MAAPMAPSMVPTKSEEPPAPAVDAANDEAVSPADALYDKCAQRSQGTVFFQRDLSNMQVAETMAELTMLLQELCDRHLMKLMTFEGEPCWKLRSRAEAEKLRRLTPDERLLYHHIDQVQAEGIWSKALRARTNVTQQVLTKCLKSLESKDLVQSVMSVKFPNRKMYLLKHLRPSEDIAGGPWQSEGDFDTALIETISGIVAQYIENETCIKVPGNWNEYDRPDRSADIAHKKAQVQGVRDIEDAPAVKPYHAPRDPQASKMVHRNSPQYPTSASVAEWLNDKEILRGKTVREDDMEQLLEMMVLDGRLEKISGTNYRTVLTATDTKVYNGFVDAPCGNCPVFDLCGDEGEISARTCVYFGQWLETQSEEV</sequence>
<dbReference type="Gene3D" id="1.10.10.10">
    <property type="entry name" value="Winged helix-like DNA-binding domain superfamily/Winged helix DNA-binding domain"/>
    <property type="match status" value="1"/>
</dbReference>
<dbReference type="STRING" id="105696.A0A1Y2MBK8"/>
<dbReference type="Proteomes" id="UP000193240">
    <property type="component" value="Unassembled WGS sequence"/>
</dbReference>
<dbReference type="PIRSF" id="PIRSF028763">
    <property type="entry name" value="RNA_pol_Rpc34"/>
    <property type="match status" value="1"/>
</dbReference>
<comment type="subcellular location">
    <subcellularLocation>
        <location evidence="1 6">Nucleus</location>
    </subcellularLocation>
</comment>
<dbReference type="FunCoup" id="A0A1Y2MBK8">
    <property type="interactions" value="692"/>
</dbReference>
<keyword evidence="3 6" id="KW-0240">DNA-directed RNA polymerase</keyword>
<keyword evidence="5 6" id="KW-0539">Nucleus</keyword>
<dbReference type="OrthoDB" id="613763at2759"/>
<dbReference type="OMA" id="VGTTKKC"/>
<dbReference type="InterPro" id="IPR007832">
    <property type="entry name" value="RNA_pol_Rpc34"/>
</dbReference>
<dbReference type="InterPro" id="IPR036390">
    <property type="entry name" value="WH_DNA-bd_sf"/>
</dbReference>
<evidence type="ECO:0000256" key="2">
    <source>
        <dbReference type="ARBA" id="ARBA00011038"/>
    </source>
</evidence>
<dbReference type="AlphaFoldDB" id="A0A1Y2MBK8"/>
<evidence type="ECO:0000313" key="8">
    <source>
        <dbReference type="EMBL" id="OSS52618.1"/>
    </source>
</evidence>
<evidence type="ECO:0000256" key="4">
    <source>
        <dbReference type="ARBA" id="ARBA00023163"/>
    </source>
</evidence>
<evidence type="ECO:0000256" key="7">
    <source>
        <dbReference type="SAM" id="MobiDB-lite"/>
    </source>
</evidence>
<evidence type="ECO:0000313" key="9">
    <source>
        <dbReference type="Proteomes" id="UP000193240"/>
    </source>
</evidence>
<dbReference type="PANTHER" id="PTHR12780">
    <property type="entry name" value="RNA POLYMERASE III DNA DIRECTED , 39KD SUBUNIT-RELATED"/>
    <property type="match status" value="1"/>
</dbReference>
<dbReference type="Pfam" id="PF05158">
    <property type="entry name" value="RNA_pol_Rpc34"/>
    <property type="match status" value="1"/>
</dbReference>
<dbReference type="EMBL" id="KZ107839">
    <property type="protein sequence ID" value="OSS52618.1"/>
    <property type="molecule type" value="Genomic_DNA"/>
</dbReference>
<gene>
    <name evidence="8" type="ORF">B5807_02488</name>
</gene>
<feature type="region of interest" description="Disordered" evidence="7">
    <location>
        <begin position="1"/>
        <end position="25"/>
    </location>
</feature>
<proteinExistence type="inferred from homology"/>
<accession>A0A1Y2MBK8</accession>
<evidence type="ECO:0000256" key="6">
    <source>
        <dbReference type="PIRNR" id="PIRNR028763"/>
    </source>
</evidence>
<name>A0A1Y2MBK8_EPING</name>
<keyword evidence="4 6" id="KW-0804">Transcription</keyword>
<dbReference type="InterPro" id="IPR036388">
    <property type="entry name" value="WH-like_DNA-bd_sf"/>
</dbReference>
<comment type="function">
    <text evidence="6">DNA-dependent RNA polymerase catalyzes the transcription of DNA into RNA using the four ribonucleoside triphosphates as substrates. Specific peripheric component of RNA polymerase III which synthesizes small RNAs, such as 5S rRNA and tRNAs.</text>
</comment>
<dbReference type="InParanoid" id="A0A1Y2MBK8"/>
<dbReference type="FunFam" id="1.10.10.10:FF:000116">
    <property type="entry name" value="DNA-directed RNA polymerase III subunit RPC6"/>
    <property type="match status" value="1"/>
</dbReference>
<evidence type="ECO:0000256" key="5">
    <source>
        <dbReference type="ARBA" id="ARBA00023242"/>
    </source>
</evidence>
<keyword evidence="9" id="KW-1185">Reference proteome</keyword>